<reference evidence="2" key="1">
    <citation type="submission" date="2023-04" db="EMBL/GenBank/DDBJ databases">
        <title>Phytophthora lilii NBRC 32176.</title>
        <authorList>
            <person name="Ichikawa N."/>
            <person name="Sato H."/>
            <person name="Tonouchi N."/>
        </authorList>
    </citation>
    <scope>NUCLEOTIDE SEQUENCE</scope>
    <source>
        <strain evidence="2">NBRC 32176</strain>
    </source>
</reference>
<dbReference type="OrthoDB" id="109072at2759"/>
<dbReference type="AlphaFoldDB" id="A0A9W6XJ00"/>
<name>A0A9W6XJ00_9STRA</name>
<evidence type="ECO:0000259" key="1">
    <source>
        <dbReference type="PROSITE" id="PS51688"/>
    </source>
</evidence>
<feature type="domain" description="Peptidase S74" evidence="1">
    <location>
        <begin position="268"/>
        <end position="346"/>
    </location>
</feature>
<accession>A0A9W6XJ00</accession>
<sequence length="346" mass="36434">MASPAITVDTINPSAGLNINYTNLNLNGSAMISAAAKLNYNDITTLGAFQVSKTMTLDSSGVGLMPLGTSTDAFCINPSGSTPTPSSGCLYLVSDTVNKMIFNTNTPYTSSFGTAPLTLNSGNVYIKASNALNNGTANYDMPIFMESSNATPIGFGLQLSNATNATSTNSAYFGTTTSNDLVLMTANTRRFTITSTGRVGIGTGSPSATLHVSGSNSYTVGVGGTPNCYQYNVQGNIWSNLGLGPVSITVSAIFSSSIFCSQSIYTSSDRRLKENITPISITLEHYDQLEPVIYSWKGESKPKLGLSAQDAMKVCGEMVSIMPNENMKAEGENDINILLITLNVAH</sequence>
<comment type="caution">
    <text evidence="2">The sequence shown here is derived from an EMBL/GenBank/DDBJ whole genome shotgun (WGS) entry which is preliminary data.</text>
</comment>
<proteinExistence type="predicted"/>
<evidence type="ECO:0000313" key="2">
    <source>
        <dbReference type="EMBL" id="GMF39703.1"/>
    </source>
</evidence>
<protein>
    <submittedName>
        <fullName evidence="2">Unnamed protein product</fullName>
    </submittedName>
</protein>
<evidence type="ECO:0000313" key="3">
    <source>
        <dbReference type="Proteomes" id="UP001165083"/>
    </source>
</evidence>
<dbReference type="EMBL" id="BSXW01001878">
    <property type="protein sequence ID" value="GMF39703.1"/>
    <property type="molecule type" value="Genomic_DNA"/>
</dbReference>
<dbReference type="InterPro" id="IPR030392">
    <property type="entry name" value="S74_ICA"/>
</dbReference>
<gene>
    <name evidence="2" type="ORF">Plil01_001637000</name>
</gene>
<dbReference type="Proteomes" id="UP001165083">
    <property type="component" value="Unassembled WGS sequence"/>
</dbReference>
<organism evidence="2 3">
    <name type="scientific">Phytophthora lilii</name>
    <dbReference type="NCBI Taxonomy" id="2077276"/>
    <lineage>
        <taxon>Eukaryota</taxon>
        <taxon>Sar</taxon>
        <taxon>Stramenopiles</taxon>
        <taxon>Oomycota</taxon>
        <taxon>Peronosporomycetes</taxon>
        <taxon>Peronosporales</taxon>
        <taxon>Peronosporaceae</taxon>
        <taxon>Phytophthora</taxon>
    </lineage>
</organism>
<dbReference type="Pfam" id="PF13884">
    <property type="entry name" value="Peptidase_S74"/>
    <property type="match status" value="1"/>
</dbReference>
<dbReference type="PROSITE" id="PS51688">
    <property type="entry name" value="ICA"/>
    <property type="match status" value="1"/>
</dbReference>
<keyword evidence="3" id="KW-1185">Reference proteome</keyword>